<feature type="transmembrane region" description="Helical" evidence="5">
    <location>
        <begin position="370"/>
        <end position="397"/>
    </location>
</feature>
<dbReference type="Proteomes" id="UP000298061">
    <property type="component" value="Unassembled WGS sequence"/>
</dbReference>
<evidence type="ECO:0000256" key="5">
    <source>
        <dbReference type="SAM" id="Phobius"/>
    </source>
</evidence>
<reference evidence="7 8" key="1">
    <citation type="submission" date="2019-02" db="EMBL/GenBank/DDBJ databases">
        <title>Genome sequencing of the rare red list fungi Hericium alpestre (H. flagellum).</title>
        <authorList>
            <person name="Buettner E."/>
            <person name="Kellner H."/>
        </authorList>
    </citation>
    <scope>NUCLEOTIDE SEQUENCE [LARGE SCALE GENOMIC DNA]</scope>
    <source>
        <strain evidence="7 8">DSM 108284</strain>
    </source>
</reference>
<dbReference type="InterPro" id="IPR036259">
    <property type="entry name" value="MFS_trans_sf"/>
</dbReference>
<feature type="transmembrane region" description="Helical" evidence="5">
    <location>
        <begin position="337"/>
        <end position="358"/>
    </location>
</feature>
<dbReference type="OrthoDB" id="433512at2759"/>
<feature type="transmembrane region" description="Helical" evidence="5">
    <location>
        <begin position="403"/>
        <end position="421"/>
    </location>
</feature>
<dbReference type="GO" id="GO:0016020">
    <property type="term" value="C:membrane"/>
    <property type="evidence" value="ECO:0007669"/>
    <property type="project" value="UniProtKB-SubCell"/>
</dbReference>
<feature type="transmembrane region" description="Helical" evidence="5">
    <location>
        <begin position="70"/>
        <end position="88"/>
    </location>
</feature>
<dbReference type="Gene3D" id="1.20.1250.20">
    <property type="entry name" value="MFS general substrate transporter like domains"/>
    <property type="match status" value="2"/>
</dbReference>
<organism evidence="7 8">
    <name type="scientific">Hericium alpestre</name>
    <dbReference type="NCBI Taxonomy" id="135208"/>
    <lineage>
        <taxon>Eukaryota</taxon>
        <taxon>Fungi</taxon>
        <taxon>Dikarya</taxon>
        <taxon>Basidiomycota</taxon>
        <taxon>Agaricomycotina</taxon>
        <taxon>Agaricomycetes</taxon>
        <taxon>Russulales</taxon>
        <taxon>Hericiaceae</taxon>
        <taxon>Hericium</taxon>
    </lineage>
</organism>
<keyword evidence="3 5" id="KW-1133">Transmembrane helix</keyword>
<dbReference type="CDD" id="cd17364">
    <property type="entry name" value="MFS_PhT"/>
    <property type="match status" value="1"/>
</dbReference>
<gene>
    <name evidence="7" type="ORF">EWM64_g8927</name>
</gene>
<feature type="transmembrane region" description="Helical" evidence="5">
    <location>
        <begin position="94"/>
        <end position="119"/>
    </location>
</feature>
<dbReference type="STRING" id="135208.A0A4Y9ZKG8"/>
<keyword evidence="8" id="KW-1185">Reference proteome</keyword>
<sequence>MLQYRLYGGGHLPAGLEGFLKASGNIGNVVGQLFFGAPERLLVRADVNSPPSIGFAADRFGRKAVYGKELMLIIVATILCISDPTGKLSPASSLIYLACFRILVGVGVGGDYPMAASVTSDRTSVRKRGVMLAYIVTNQGWGNLIGGIVTLIVLACYRHVMETQGETSKVDGAWRIIIGISLVPAFGTLYQRLTLPESTRYLNETKVYQDIHDEVPKAEAQLEKIATNPTSASEKEQEEKVSAIVCNATGDIEATPVPEQTISLPSNRKAHFRECLLYFREWRHFKLLLGTSVCWFLVDIAFYGVNLNQNFVLQQIGFDGASGTPWHRLWKISIGDIIIAVLGFVPGYWVSVLSVEYLGRKWIQIQGFLLEALFLGILAGKFHSFSTASFVVCFAFLQVRHQFFFNFGANTTVFLYPAELFPTRYRATAHGISAAIGKSGAIISSLGFNSLSNRIGTNNVLWIFTGCCLLGAAFTLLLPEVKGRDPDVIFDEELRQERMNLDRE</sequence>
<feature type="transmembrane region" description="Helical" evidence="5">
    <location>
        <begin position="428"/>
        <end position="448"/>
    </location>
</feature>
<dbReference type="InterPro" id="IPR005829">
    <property type="entry name" value="Sugar_transporter_CS"/>
</dbReference>
<dbReference type="InterPro" id="IPR005828">
    <property type="entry name" value="MFS_sugar_transport-like"/>
</dbReference>
<comment type="caution">
    <text evidence="7">The sequence shown here is derived from an EMBL/GenBank/DDBJ whole genome shotgun (WGS) entry which is preliminary data.</text>
</comment>
<feature type="transmembrane region" description="Helical" evidence="5">
    <location>
        <begin position="172"/>
        <end position="190"/>
    </location>
</feature>
<dbReference type="PROSITE" id="PS00216">
    <property type="entry name" value="SUGAR_TRANSPORT_1"/>
    <property type="match status" value="1"/>
</dbReference>
<accession>A0A4Y9ZKG8</accession>
<evidence type="ECO:0000313" key="7">
    <source>
        <dbReference type="EMBL" id="TFY75085.1"/>
    </source>
</evidence>
<evidence type="ECO:0000256" key="4">
    <source>
        <dbReference type="ARBA" id="ARBA00023136"/>
    </source>
</evidence>
<evidence type="ECO:0000256" key="2">
    <source>
        <dbReference type="ARBA" id="ARBA00022692"/>
    </source>
</evidence>
<evidence type="ECO:0000256" key="1">
    <source>
        <dbReference type="ARBA" id="ARBA00004141"/>
    </source>
</evidence>
<evidence type="ECO:0000259" key="6">
    <source>
        <dbReference type="PROSITE" id="PS50850"/>
    </source>
</evidence>
<dbReference type="InterPro" id="IPR020846">
    <property type="entry name" value="MFS_dom"/>
</dbReference>
<proteinExistence type="predicted"/>
<protein>
    <recommendedName>
        <fullName evidence="6">Major facilitator superfamily (MFS) profile domain-containing protein</fullName>
    </recommendedName>
</protein>
<feature type="transmembrane region" description="Helical" evidence="5">
    <location>
        <begin position="140"/>
        <end position="160"/>
    </location>
</feature>
<dbReference type="AlphaFoldDB" id="A0A4Y9ZKG8"/>
<evidence type="ECO:0000313" key="8">
    <source>
        <dbReference type="Proteomes" id="UP000298061"/>
    </source>
</evidence>
<dbReference type="Pfam" id="PF00083">
    <property type="entry name" value="Sugar_tr"/>
    <property type="match status" value="1"/>
</dbReference>
<dbReference type="PROSITE" id="PS50850">
    <property type="entry name" value="MFS"/>
    <property type="match status" value="1"/>
</dbReference>
<dbReference type="EMBL" id="SFCI01001724">
    <property type="protein sequence ID" value="TFY75085.1"/>
    <property type="molecule type" value="Genomic_DNA"/>
</dbReference>
<dbReference type="GO" id="GO:0022857">
    <property type="term" value="F:transmembrane transporter activity"/>
    <property type="evidence" value="ECO:0007669"/>
    <property type="project" value="InterPro"/>
</dbReference>
<feature type="domain" description="Major facilitator superfamily (MFS) profile" evidence="6">
    <location>
        <begin position="1"/>
        <end position="483"/>
    </location>
</feature>
<keyword evidence="4 5" id="KW-0472">Membrane</keyword>
<dbReference type="PANTHER" id="PTHR24064">
    <property type="entry name" value="SOLUTE CARRIER FAMILY 22 MEMBER"/>
    <property type="match status" value="1"/>
</dbReference>
<dbReference type="SUPFAM" id="SSF103473">
    <property type="entry name" value="MFS general substrate transporter"/>
    <property type="match status" value="1"/>
</dbReference>
<comment type="subcellular location">
    <subcellularLocation>
        <location evidence="1">Membrane</location>
        <topology evidence="1">Multi-pass membrane protein</topology>
    </subcellularLocation>
</comment>
<keyword evidence="2 5" id="KW-0812">Transmembrane</keyword>
<feature type="transmembrane region" description="Helical" evidence="5">
    <location>
        <begin position="460"/>
        <end position="478"/>
    </location>
</feature>
<name>A0A4Y9ZKG8_9AGAM</name>
<evidence type="ECO:0000256" key="3">
    <source>
        <dbReference type="ARBA" id="ARBA00022989"/>
    </source>
</evidence>